<dbReference type="PANTHER" id="PTHR21089:SF1">
    <property type="entry name" value="BIFUNCTIONAL 3-DEHYDROQUINATE DEHYDRATASE_SHIKIMATE DEHYDROGENASE, CHLOROPLASTIC"/>
    <property type="match status" value="1"/>
</dbReference>
<feature type="domain" description="SDH C-terminal" evidence="7">
    <location>
        <begin position="225"/>
        <end position="254"/>
    </location>
</feature>
<evidence type="ECO:0000313" key="9">
    <source>
        <dbReference type="Proteomes" id="UP001139354"/>
    </source>
</evidence>
<reference evidence="8" key="1">
    <citation type="submission" date="2021-04" db="EMBL/GenBank/DDBJ databases">
        <title>Microbacterium tenobrionis sp. nov. and Microbacterium allomyrinae sp. nov., isolated from larvae of Tenobrio molitor and Allomyrina dichotoma, respectively.</title>
        <authorList>
            <person name="Lee S.D."/>
        </authorList>
    </citation>
    <scope>NUCLEOTIDE SEQUENCE</scope>
    <source>
        <strain evidence="8">BWT-G7</strain>
    </source>
</reference>
<evidence type="ECO:0000259" key="5">
    <source>
        <dbReference type="Pfam" id="PF01488"/>
    </source>
</evidence>
<evidence type="ECO:0000313" key="8">
    <source>
        <dbReference type="EMBL" id="MCC2033291.1"/>
    </source>
</evidence>
<dbReference type="GO" id="GO:0009073">
    <property type="term" value="P:aromatic amino acid family biosynthetic process"/>
    <property type="evidence" value="ECO:0007669"/>
    <property type="project" value="UniProtKB-KW"/>
</dbReference>
<organism evidence="8 9">
    <name type="scientific">Microbacterium allomyrinae</name>
    <dbReference type="NCBI Taxonomy" id="2830666"/>
    <lineage>
        <taxon>Bacteria</taxon>
        <taxon>Bacillati</taxon>
        <taxon>Actinomycetota</taxon>
        <taxon>Actinomycetes</taxon>
        <taxon>Micrococcales</taxon>
        <taxon>Microbacteriaceae</taxon>
        <taxon>Microbacterium</taxon>
    </lineage>
</organism>
<dbReference type="SUPFAM" id="SSF53223">
    <property type="entry name" value="Aminoacid dehydrogenase-like, N-terminal domain"/>
    <property type="match status" value="1"/>
</dbReference>
<dbReference type="SUPFAM" id="SSF51735">
    <property type="entry name" value="NAD(P)-binding Rossmann-fold domains"/>
    <property type="match status" value="1"/>
</dbReference>
<proteinExistence type="predicted"/>
<dbReference type="AlphaFoldDB" id="A0A9X1LX19"/>
<gene>
    <name evidence="8" type="ORF">KEC57_13975</name>
</gene>
<evidence type="ECO:0000259" key="7">
    <source>
        <dbReference type="Pfam" id="PF18317"/>
    </source>
</evidence>
<evidence type="ECO:0000256" key="3">
    <source>
        <dbReference type="ARBA" id="ARBA00023141"/>
    </source>
</evidence>
<dbReference type="Pfam" id="PF08501">
    <property type="entry name" value="Shikimate_dh_N"/>
    <property type="match status" value="1"/>
</dbReference>
<dbReference type="EC" id="1.1.1.25" evidence="2"/>
<dbReference type="InterPro" id="IPR022893">
    <property type="entry name" value="Shikimate_DH_fam"/>
</dbReference>
<evidence type="ECO:0000256" key="1">
    <source>
        <dbReference type="ARBA" id="ARBA00004871"/>
    </source>
</evidence>
<sequence length="267" mass="27987">MVEAAYAHHEVLARFVNCDVQPADLADAVRGAVAMGWLGFSLSLPHKQAVLPLLDDLAESAGLIGAVNCVVVGEDRRLTGNNTDGQGFVAALRTRVDPRGQRVVLFGAGGAARAIAVELALAGAAAVRIVNRDAAKAEAIAALLRERIGVDASASAWQGPYAIDEDATIAVNATSVGLAPHADAMLDVEPESLRSDLLVCDVIPNPPETAFLREAARRGATTLDGRWMLVNQAAINLGLWLGLDPDRAVMHEALSAAIGDWRHPTTS</sequence>
<dbReference type="GO" id="GO:0009423">
    <property type="term" value="P:chorismate biosynthetic process"/>
    <property type="evidence" value="ECO:0007669"/>
    <property type="project" value="TreeGrafter"/>
</dbReference>
<keyword evidence="3" id="KW-0028">Amino-acid biosynthesis</keyword>
<dbReference type="Pfam" id="PF01488">
    <property type="entry name" value="Shikimate_DH"/>
    <property type="match status" value="1"/>
</dbReference>
<dbReference type="Proteomes" id="UP001139354">
    <property type="component" value="Unassembled WGS sequence"/>
</dbReference>
<comment type="catalytic activity">
    <reaction evidence="4">
        <text>shikimate + NADP(+) = 3-dehydroshikimate + NADPH + H(+)</text>
        <dbReference type="Rhea" id="RHEA:17737"/>
        <dbReference type="ChEBI" id="CHEBI:15378"/>
        <dbReference type="ChEBI" id="CHEBI:16630"/>
        <dbReference type="ChEBI" id="CHEBI:36208"/>
        <dbReference type="ChEBI" id="CHEBI:57783"/>
        <dbReference type="ChEBI" id="CHEBI:58349"/>
        <dbReference type="EC" id="1.1.1.25"/>
    </reaction>
</comment>
<dbReference type="InterPro" id="IPR013708">
    <property type="entry name" value="Shikimate_DH-bd_N"/>
</dbReference>
<name>A0A9X1LX19_9MICO</name>
<evidence type="ECO:0000256" key="4">
    <source>
        <dbReference type="ARBA" id="ARBA00049442"/>
    </source>
</evidence>
<evidence type="ECO:0000259" key="6">
    <source>
        <dbReference type="Pfam" id="PF08501"/>
    </source>
</evidence>
<keyword evidence="9" id="KW-1185">Reference proteome</keyword>
<feature type="domain" description="Shikimate dehydrogenase substrate binding N-terminal" evidence="6">
    <location>
        <begin position="1"/>
        <end position="70"/>
    </location>
</feature>
<accession>A0A9X1LX19</accession>
<dbReference type="InterPro" id="IPR046346">
    <property type="entry name" value="Aminoacid_DH-like_N_sf"/>
</dbReference>
<comment type="caution">
    <text evidence="8">The sequence shown here is derived from an EMBL/GenBank/DDBJ whole genome shotgun (WGS) entry which is preliminary data.</text>
</comment>
<dbReference type="InterPro" id="IPR006151">
    <property type="entry name" value="Shikm_DH/Glu-tRNA_Rdtase"/>
</dbReference>
<dbReference type="Gene3D" id="3.40.50.720">
    <property type="entry name" value="NAD(P)-binding Rossmann-like Domain"/>
    <property type="match status" value="1"/>
</dbReference>
<dbReference type="InterPro" id="IPR036291">
    <property type="entry name" value="NAD(P)-bd_dom_sf"/>
</dbReference>
<dbReference type="EMBL" id="JAGTTN010000004">
    <property type="protein sequence ID" value="MCC2033291.1"/>
    <property type="molecule type" value="Genomic_DNA"/>
</dbReference>
<protein>
    <recommendedName>
        <fullName evidence="2">shikimate dehydrogenase (NADP(+))</fullName>
        <ecNumber evidence="2">1.1.1.25</ecNumber>
    </recommendedName>
</protein>
<dbReference type="GO" id="GO:0005829">
    <property type="term" value="C:cytosol"/>
    <property type="evidence" value="ECO:0007669"/>
    <property type="project" value="TreeGrafter"/>
</dbReference>
<keyword evidence="3" id="KW-0057">Aromatic amino acid biosynthesis</keyword>
<feature type="domain" description="Quinate/shikimate 5-dehydrogenase/glutamyl-tRNA reductase" evidence="5">
    <location>
        <begin position="99"/>
        <end position="146"/>
    </location>
</feature>
<evidence type="ECO:0000256" key="2">
    <source>
        <dbReference type="ARBA" id="ARBA00012962"/>
    </source>
</evidence>
<dbReference type="Gene3D" id="3.40.50.10860">
    <property type="entry name" value="Leucine Dehydrogenase, chain A, domain 1"/>
    <property type="match status" value="1"/>
</dbReference>
<dbReference type="Pfam" id="PF18317">
    <property type="entry name" value="SDH_C"/>
    <property type="match status" value="1"/>
</dbReference>
<dbReference type="GO" id="GO:0050661">
    <property type="term" value="F:NADP binding"/>
    <property type="evidence" value="ECO:0007669"/>
    <property type="project" value="TreeGrafter"/>
</dbReference>
<dbReference type="InterPro" id="IPR041121">
    <property type="entry name" value="SDH_C"/>
</dbReference>
<dbReference type="PANTHER" id="PTHR21089">
    <property type="entry name" value="SHIKIMATE DEHYDROGENASE"/>
    <property type="match status" value="1"/>
</dbReference>
<dbReference type="GO" id="GO:0004764">
    <property type="term" value="F:shikimate 3-dehydrogenase (NADP+) activity"/>
    <property type="evidence" value="ECO:0007669"/>
    <property type="project" value="UniProtKB-EC"/>
</dbReference>
<dbReference type="GO" id="GO:0019632">
    <property type="term" value="P:shikimate metabolic process"/>
    <property type="evidence" value="ECO:0007669"/>
    <property type="project" value="TreeGrafter"/>
</dbReference>
<comment type="pathway">
    <text evidence="1">Metabolic intermediate biosynthesis; chorismate biosynthesis; chorismate from D-erythrose 4-phosphate and phosphoenolpyruvate: step 4/7.</text>
</comment>